<accession>A0A9I9ECS0</accession>
<evidence type="ECO:0000313" key="2">
    <source>
        <dbReference type="EnsemblPlants" id="MELO3C031973.2.1"/>
    </source>
</evidence>
<feature type="region of interest" description="Disordered" evidence="1">
    <location>
        <begin position="53"/>
        <end position="75"/>
    </location>
</feature>
<dbReference type="Gramene" id="MELO3C031973.2.1">
    <property type="protein sequence ID" value="MELO3C031973.2.1"/>
    <property type="gene ID" value="MELO3C031973.2"/>
</dbReference>
<organism evidence="2">
    <name type="scientific">Cucumis melo</name>
    <name type="common">Muskmelon</name>
    <dbReference type="NCBI Taxonomy" id="3656"/>
    <lineage>
        <taxon>Eukaryota</taxon>
        <taxon>Viridiplantae</taxon>
        <taxon>Streptophyta</taxon>
        <taxon>Embryophyta</taxon>
        <taxon>Tracheophyta</taxon>
        <taxon>Spermatophyta</taxon>
        <taxon>Magnoliopsida</taxon>
        <taxon>eudicotyledons</taxon>
        <taxon>Gunneridae</taxon>
        <taxon>Pentapetalae</taxon>
        <taxon>rosids</taxon>
        <taxon>fabids</taxon>
        <taxon>Cucurbitales</taxon>
        <taxon>Cucurbitaceae</taxon>
        <taxon>Benincaseae</taxon>
        <taxon>Cucumis</taxon>
    </lineage>
</organism>
<reference evidence="2" key="1">
    <citation type="submission" date="2023-03" db="UniProtKB">
        <authorList>
            <consortium name="EnsemblPlants"/>
        </authorList>
    </citation>
    <scope>IDENTIFICATION</scope>
</reference>
<name>A0A9I9ECS0_CUCME</name>
<sequence length="75" mass="8859">MNMLYELNRVRGNRFLPLLLAPLFCFIDFSSSNLFYTPLQILPLTSWIALSSQSRSNSREGEGRIHIRRQRGFRR</sequence>
<proteinExistence type="predicted"/>
<evidence type="ECO:0000256" key="1">
    <source>
        <dbReference type="SAM" id="MobiDB-lite"/>
    </source>
</evidence>
<dbReference type="EnsemblPlants" id="MELO3C031973.2.1">
    <property type="protein sequence ID" value="MELO3C031973.2.1"/>
    <property type="gene ID" value="MELO3C031973.2"/>
</dbReference>
<protein>
    <submittedName>
        <fullName evidence="2">Uncharacterized protein</fullName>
    </submittedName>
</protein>
<dbReference type="AlphaFoldDB" id="A0A9I9ECS0"/>
<feature type="compositionally biased region" description="Basic residues" evidence="1">
    <location>
        <begin position="66"/>
        <end position="75"/>
    </location>
</feature>